<dbReference type="NCBIfam" id="TIGR02893">
    <property type="entry name" value="spore_yabQ"/>
    <property type="match status" value="1"/>
</dbReference>
<dbReference type="EMBL" id="QYZD01000029">
    <property type="protein sequence ID" value="RJG20928.1"/>
    <property type="molecule type" value="Genomic_DNA"/>
</dbReference>
<protein>
    <submittedName>
        <fullName evidence="2">Spore cortex biosynthesis protein YabQ</fullName>
    </submittedName>
</protein>
<comment type="caution">
    <text evidence="2">The sequence shown here is derived from an EMBL/GenBank/DDBJ whole genome shotgun (WGS) entry which is preliminary data.</text>
</comment>
<dbReference type="OrthoDB" id="1653819at2"/>
<organism evidence="2 3">
    <name type="scientific">Paenibacillus thiaminolyticus</name>
    <name type="common">Bacillus thiaminolyticus</name>
    <dbReference type="NCBI Taxonomy" id="49283"/>
    <lineage>
        <taxon>Bacteria</taxon>
        <taxon>Bacillati</taxon>
        <taxon>Bacillota</taxon>
        <taxon>Bacilli</taxon>
        <taxon>Bacillales</taxon>
        <taxon>Paenibacillaceae</taxon>
        <taxon>Paenibacillus</taxon>
    </lineage>
</organism>
<keyword evidence="1" id="KW-0472">Membrane</keyword>
<evidence type="ECO:0000256" key="1">
    <source>
        <dbReference type="SAM" id="Phobius"/>
    </source>
</evidence>
<dbReference type="Proteomes" id="UP000266177">
    <property type="component" value="Unassembled WGS sequence"/>
</dbReference>
<dbReference type="RefSeq" id="WP_119795769.1">
    <property type="nucleotide sequence ID" value="NZ_QYZD01000029.1"/>
</dbReference>
<name>A0A3A3GGA0_PANTH</name>
<dbReference type="Pfam" id="PF09578">
    <property type="entry name" value="Spore_YabQ"/>
    <property type="match status" value="1"/>
</dbReference>
<feature type="transmembrane region" description="Helical" evidence="1">
    <location>
        <begin position="80"/>
        <end position="99"/>
    </location>
</feature>
<gene>
    <name evidence="2" type="primary">yabQ</name>
    <name evidence="2" type="ORF">DQX05_23265</name>
</gene>
<feature type="transmembrane region" description="Helical" evidence="1">
    <location>
        <begin position="111"/>
        <end position="128"/>
    </location>
</feature>
<dbReference type="InterPro" id="IPR019074">
    <property type="entry name" value="YabQ"/>
</dbReference>
<sequence length="214" mass="24912">MSLYVQWTTVLLMMLSGLTLGIVFDGYRVVAGQFRFPRWTVPLLDLMYWLAATLFVFHMLVKGNQGELRFYVFLGLAAGAWLYVILLSKVTVVIVTWLVRAVLALSRFIRRCLYVLLVLPLKGLWIFTKGLGAFLLSAAMFIGKIVLQCVKPLWLLVRWMFRPLILPIWERLGMTERLHLIKEKVFSGMRRMNQWVASGRAKVARLLRLFHHRK</sequence>
<keyword evidence="1" id="KW-1133">Transmembrane helix</keyword>
<feature type="transmembrane region" description="Helical" evidence="1">
    <location>
        <begin position="6"/>
        <end position="27"/>
    </location>
</feature>
<evidence type="ECO:0000313" key="2">
    <source>
        <dbReference type="EMBL" id="RJG20928.1"/>
    </source>
</evidence>
<evidence type="ECO:0000313" key="3">
    <source>
        <dbReference type="Proteomes" id="UP000266177"/>
    </source>
</evidence>
<proteinExistence type="predicted"/>
<feature type="transmembrane region" description="Helical" evidence="1">
    <location>
        <begin position="39"/>
        <end position="60"/>
    </location>
</feature>
<reference evidence="2 3" key="1">
    <citation type="submission" date="2018-09" db="EMBL/GenBank/DDBJ databases">
        <title>Paenibacillus SK2017-BO5.</title>
        <authorList>
            <person name="Piskunova J.V."/>
            <person name="Dubiley S.A."/>
            <person name="Severinov K.V."/>
        </authorList>
    </citation>
    <scope>NUCLEOTIDE SEQUENCE [LARGE SCALE GENOMIC DNA]</scope>
    <source>
        <strain evidence="2 3">BO5</strain>
    </source>
</reference>
<keyword evidence="1" id="KW-0812">Transmembrane</keyword>
<dbReference type="AlphaFoldDB" id="A0A3A3GGA0"/>
<accession>A0A3A3GGA0</accession>